<comment type="caution">
    <text evidence="1">The sequence shown here is derived from an EMBL/GenBank/DDBJ whole genome shotgun (WGS) entry which is preliminary data.</text>
</comment>
<reference evidence="1" key="2">
    <citation type="journal article" date="2014" name="ISME J.">
        <title>Microbial stratification in low pH oxic and suboxic macroscopic growths along an acid mine drainage.</title>
        <authorList>
            <person name="Mendez-Garcia C."/>
            <person name="Mesa V."/>
            <person name="Sprenger R.R."/>
            <person name="Richter M."/>
            <person name="Diez M.S."/>
            <person name="Solano J."/>
            <person name="Bargiela R."/>
            <person name="Golyshina O.V."/>
            <person name="Manteca A."/>
            <person name="Ramos J.L."/>
            <person name="Gallego J.R."/>
            <person name="Llorente I."/>
            <person name="Martins Dos Santos V.A."/>
            <person name="Jensen O.N."/>
            <person name="Pelaez A.I."/>
            <person name="Sanchez J."/>
            <person name="Ferrer M."/>
        </authorList>
    </citation>
    <scope>NUCLEOTIDE SEQUENCE</scope>
</reference>
<accession>T0ZIB4</accession>
<reference evidence="1" key="1">
    <citation type="submission" date="2013-08" db="EMBL/GenBank/DDBJ databases">
        <authorList>
            <person name="Mendez C."/>
            <person name="Richter M."/>
            <person name="Ferrer M."/>
            <person name="Sanchez J."/>
        </authorList>
    </citation>
    <scope>NUCLEOTIDE SEQUENCE</scope>
</reference>
<dbReference type="Pfam" id="PF09673">
    <property type="entry name" value="TrbC_Ftype"/>
    <property type="match status" value="1"/>
</dbReference>
<dbReference type="AlphaFoldDB" id="T0ZIB4"/>
<organism evidence="1">
    <name type="scientific">mine drainage metagenome</name>
    <dbReference type="NCBI Taxonomy" id="410659"/>
    <lineage>
        <taxon>unclassified sequences</taxon>
        <taxon>metagenomes</taxon>
        <taxon>ecological metagenomes</taxon>
    </lineage>
</organism>
<feature type="non-terminal residue" evidence="1">
    <location>
        <position position="228"/>
    </location>
</feature>
<gene>
    <name evidence="1" type="ORF">B1A_14217</name>
</gene>
<proteinExistence type="predicted"/>
<dbReference type="EMBL" id="AUZX01010429">
    <property type="protein sequence ID" value="EQD48041.1"/>
    <property type="molecule type" value="Genomic_DNA"/>
</dbReference>
<name>T0ZIB4_9ZZZZ</name>
<sequence length="228" mass="25505">MLREELLMFAKRRSAALALAGLAAWTIAIAHPIRLPFEPRHGLSVKDKAQFSAIIDEMQRAAKHAADSPQIQSDVQRVSREAETIANPAMQRSRDRLLRFLGINPQGPTQLDIFVSWSMPLKMLRAYEVESMWTGAPLVFRGIPKGTTLRKFIVKDLRELVWGKGAGADISIDPRLYDLYSVTSVPTIVLSKRVDQMSCAIDVSFSAGRAGMLSYDRCSRMNPSQFIK</sequence>
<protein>
    <submittedName>
        <fullName evidence="1">Type-F conjugative transfer system pilin assembly protein TrbC</fullName>
    </submittedName>
</protein>
<evidence type="ECO:0000313" key="1">
    <source>
        <dbReference type="EMBL" id="EQD48041.1"/>
    </source>
</evidence>
<dbReference type="InterPro" id="IPR019106">
    <property type="entry name" value="T4SS_TrbC"/>
</dbReference>